<comment type="caution">
    <text evidence="1">The sequence shown here is derived from an EMBL/GenBank/DDBJ whole genome shotgun (WGS) entry which is preliminary data.</text>
</comment>
<proteinExistence type="predicted"/>
<evidence type="ECO:0000313" key="2">
    <source>
        <dbReference type="Proteomes" id="UP000607197"/>
    </source>
</evidence>
<dbReference type="InterPro" id="IPR055533">
    <property type="entry name" value="DUF7109"/>
</dbReference>
<reference evidence="1" key="2">
    <citation type="submission" date="2020-09" db="EMBL/GenBank/DDBJ databases">
        <authorList>
            <person name="Sun Q."/>
            <person name="Ohkuma M."/>
        </authorList>
    </citation>
    <scope>NUCLEOTIDE SEQUENCE</scope>
    <source>
        <strain evidence="1">JCM 19596</strain>
    </source>
</reference>
<name>A0A830F814_9EURY</name>
<reference evidence="1" key="1">
    <citation type="journal article" date="2014" name="Int. J. Syst. Evol. Microbiol.">
        <title>Complete genome sequence of Corynebacterium casei LMG S-19264T (=DSM 44701T), isolated from a smear-ripened cheese.</title>
        <authorList>
            <consortium name="US DOE Joint Genome Institute (JGI-PGF)"/>
            <person name="Walter F."/>
            <person name="Albersmeier A."/>
            <person name="Kalinowski J."/>
            <person name="Ruckert C."/>
        </authorList>
    </citation>
    <scope>NUCLEOTIDE SEQUENCE</scope>
    <source>
        <strain evidence="1">JCM 19596</strain>
    </source>
</reference>
<sequence>MQRTHDELAGIVDLFGGLTRDELTEALVELAFRDGRDLDEAAVEDAVDAATADYRLLEVPHDGDVLVAPGPAAFPTVPDDADDLPHILDIDRRDVTEPEKAAALRSRLETDVAALGPGDDDRAETLLDVTYDAEVWIDATLEPYRDRIHARLDA</sequence>
<dbReference type="AlphaFoldDB" id="A0A830F814"/>
<evidence type="ECO:0000313" key="1">
    <source>
        <dbReference type="EMBL" id="GGL72495.1"/>
    </source>
</evidence>
<organism evidence="1 2">
    <name type="scientific">Halocalculus aciditolerans</name>
    <dbReference type="NCBI Taxonomy" id="1383812"/>
    <lineage>
        <taxon>Archaea</taxon>
        <taxon>Methanobacteriati</taxon>
        <taxon>Methanobacteriota</taxon>
        <taxon>Stenosarchaea group</taxon>
        <taxon>Halobacteria</taxon>
        <taxon>Halobacteriales</taxon>
        <taxon>Halobacteriaceae</taxon>
        <taxon>Halocalculus</taxon>
    </lineage>
</organism>
<dbReference type="Pfam" id="PF23421">
    <property type="entry name" value="DUF7109"/>
    <property type="match status" value="1"/>
</dbReference>
<dbReference type="OrthoDB" id="214610at2157"/>
<gene>
    <name evidence="1" type="ORF">GCM10009039_33080</name>
</gene>
<dbReference type="RefSeq" id="WP_188980877.1">
    <property type="nucleotide sequence ID" value="NZ_BMPG01000007.1"/>
</dbReference>
<dbReference type="Proteomes" id="UP000607197">
    <property type="component" value="Unassembled WGS sequence"/>
</dbReference>
<dbReference type="EMBL" id="BMPG01000007">
    <property type="protein sequence ID" value="GGL72495.1"/>
    <property type="molecule type" value="Genomic_DNA"/>
</dbReference>
<accession>A0A830F814</accession>
<keyword evidence="2" id="KW-1185">Reference proteome</keyword>
<protein>
    <submittedName>
        <fullName evidence="1">Uncharacterized protein</fullName>
    </submittedName>
</protein>